<keyword evidence="2" id="KW-0479">Metal-binding</keyword>
<keyword evidence="3" id="KW-0560">Oxidoreductase</keyword>
<dbReference type="PANTHER" id="PTHR44379">
    <property type="entry name" value="OXIDOREDUCTASE WITH IRON-SULFUR SUBUNIT"/>
    <property type="match status" value="1"/>
</dbReference>
<proteinExistence type="predicted"/>
<keyword evidence="4" id="KW-0408">Iron</keyword>
<accession>A0A0F9FQA4</accession>
<dbReference type="Gene3D" id="1.10.150.120">
    <property type="entry name" value="[2Fe-2S]-binding domain"/>
    <property type="match status" value="1"/>
</dbReference>
<dbReference type="AlphaFoldDB" id="A0A0F9FQA4"/>
<sequence>MEKTKKKKRKTFTRRDFLKGFGGGALSAAVVPQLLAHDIDSLRTKKGNIPLFSKKQISLTVNEKKFSLVVEPAETLLHVLREKLNLTGTKTMCARGECGGCTVLLDGNPVYSCLYLAVRADGKKITTIEGLATKEKLHPVQQAFIEKDGYQCGFCTPGFIISSVALLNKNNNPTLEETKNALSGNLCRCGNYSRIHEAVAAASKNMRRA</sequence>
<evidence type="ECO:0000256" key="5">
    <source>
        <dbReference type="ARBA" id="ARBA00023014"/>
    </source>
</evidence>
<reference evidence="7" key="1">
    <citation type="journal article" date="2015" name="Nature">
        <title>Complex archaea that bridge the gap between prokaryotes and eukaryotes.</title>
        <authorList>
            <person name="Spang A."/>
            <person name="Saw J.H."/>
            <person name="Jorgensen S.L."/>
            <person name="Zaremba-Niedzwiedzka K."/>
            <person name="Martijn J."/>
            <person name="Lind A.E."/>
            <person name="van Eijk R."/>
            <person name="Schleper C."/>
            <person name="Guy L."/>
            <person name="Ettema T.J."/>
        </authorList>
    </citation>
    <scope>NUCLEOTIDE SEQUENCE</scope>
</reference>
<organism evidence="7">
    <name type="scientific">marine sediment metagenome</name>
    <dbReference type="NCBI Taxonomy" id="412755"/>
    <lineage>
        <taxon>unclassified sequences</taxon>
        <taxon>metagenomes</taxon>
        <taxon>ecological metagenomes</taxon>
    </lineage>
</organism>
<evidence type="ECO:0000313" key="7">
    <source>
        <dbReference type="EMBL" id="KKL88388.1"/>
    </source>
</evidence>
<evidence type="ECO:0000256" key="2">
    <source>
        <dbReference type="ARBA" id="ARBA00022723"/>
    </source>
</evidence>
<protein>
    <recommendedName>
        <fullName evidence="6">2Fe-2S ferredoxin-type domain-containing protein</fullName>
    </recommendedName>
</protein>
<keyword evidence="5" id="KW-0411">Iron-sulfur</keyword>
<dbReference type="Pfam" id="PF00111">
    <property type="entry name" value="Fer2"/>
    <property type="match status" value="1"/>
</dbReference>
<dbReference type="PROSITE" id="PS51318">
    <property type="entry name" value="TAT"/>
    <property type="match status" value="1"/>
</dbReference>
<dbReference type="InterPro" id="IPR012675">
    <property type="entry name" value="Beta-grasp_dom_sf"/>
</dbReference>
<dbReference type="CDD" id="cd00207">
    <property type="entry name" value="fer2"/>
    <property type="match status" value="1"/>
</dbReference>
<dbReference type="Pfam" id="PF01799">
    <property type="entry name" value="Fer2_2"/>
    <property type="match status" value="1"/>
</dbReference>
<dbReference type="EMBL" id="LAZR01020578">
    <property type="protein sequence ID" value="KKL88388.1"/>
    <property type="molecule type" value="Genomic_DNA"/>
</dbReference>
<gene>
    <name evidence="7" type="ORF">LCGC14_1925170</name>
</gene>
<evidence type="ECO:0000256" key="3">
    <source>
        <dbReference type="ARBA" id="ARBA00023002"/>
    </source>
</evidence>
<dbReference type="FunFam" id="1.10.150.120:FF:000003">
    <property type="entry name" value="Carbon monoxide dehydrogenase, small subunit"/>
    <property type="match status" value="1"/>
</dbReference>
<dbReference type="InterPro" id="IPR002888">
    <property type="entry name" value="2Fe-2S-bd"/>
</dbReference>
<keyword evidence="1" id="KW-0001">2Fe-2S</keyword>
<dbReference type="PROSITE" id="PS51085">
    <property type="entry name" value="2FE2S_FER_2"/>
    <property type="match status" value="1"/>
</dbReference>
<dbReference type="PANTHER" id="PTHR44379:SF5">
    <property type="entry name" value="OXIDOREDUCTASE WITH IRON-SULFUR SUBUNIT"/>
    <property type="match status" value="1"/>
</dbReference>
<dbReference type="SUPFAM" id="SSF47741">
    <property type="entry name" value="CO dehydrogenase ISP C-domain like"/>
    <property type="match status" value="1"/>
</dbReference>
<dbReference type="InterPro" id="IPR036010">
    <property type="entry name" value="2Fe-2S_ferredoxin-like_sf"/>
</dbReference>
<dbReference type="InterPro" id="IPR036884">
    <property type="entry name" value="2Fe-2S-bd_dom_sf"/>
</dbReference>
<dbReference type="InterPro" id="IPR006058">
    <property type="entry name" value="2Fe2S_fd_BS"/>
</dbReference>
<dbReference type="PROSITE" id="PS00197">
    <property type="entry name" value="2FE2S_FER_1"/>
    <property type="match status" value="1"/>
</dbReference>
<dbReference type="SUPFAM" id="SSF54292">
    <property type="entry name" value="2Fe-2S ferredoxin-like"/>
    <property type="match status" value="1"/>
</dbReference>
<dbReference type="GO" id="GO:0051537">
    <property type="term" value="F:2 iron, 2 sulfur cluster binding"/>
    <property type="evidence" value="ECO:0007669"/>
    <property type="project" value="UniProtKB-KW"/>
</dbReference>
<dbReference type="InterPro" id="IPR006311">
    <property type="entry name" value="TAT_signal"/>
</dbReference>
<dbReference type="InterPro" id="IPR051452">
    <property type="entry name" value="Diverse_Oxidoreductases"/>
</dbReference>
<dbReference type="GO" id="GO:0046872">
    <property type="term" value="F:metal ion binding"/>
    <property type="evidence" value="ECO:0007669"/>
    <property type="project" value="UniProtKB-KW"/>
</dbReference>
<evidence type="ECO:0000256" key="4">
    <source>
        <dbReference type="ARBA" id="ARBA00023004"/>
    </source>
</evidence>
<dbReference type="Gene3D" id="3.10.20.30">
    <property type="match status" value="1"/>
</dbReference>
<evidence type="ECO:0000256" key="1">
    <source>
        <dbReference type="ARBA" id="ARBA00022714"/>
    </source>
</evidence>
<evidence type="ECO:0000259" key="6">
    <source>
        <dbReference type="PROSITE" id="PS51085"/>
    </source>
</evidence>
<dbReference type="InterPro" id="IPR001041">
    <property type="entry name" value="2Fe-2S_ferredoxin-type"/>
</dbReference>
<dbReference type="GO" id="GO:0016491">
    <property type="term" value="F:oxidoreductase activity"/>
    <property type="evidence" value="ECO:0007669"/>
    <property type="project" value="UniProtKB-KW"/>
</dbReference>
<feature type="domain" description="2Fe-2S ferredoxin-type" evidence="6">
    <location>
        <begin position="55"/>
        <end position="131"/>
    </location>
</feature>
<dbReference type="FunFam" id="3.10.20.30:FF:000020">
    <property type="entry name" value="Xanthine dehydrogenase iron-sulfur subunit"/>
    <property type="match status" value="1"/>
</dbReference>
<name>A0A0F9FQA4_9ZZZZ</name>
<comment type="caution">
    <text evidence="7">The sequence shown here is derived from an EMBL/GenBank/DDBJ whole genome shotgun (WGS) entry which is preliminary data.</text>
</comment>